<feature type="compositionally biased region" description="Gly residues" evidence="1">
    <location>
        <begin position="165"/>
        <end position="174"/>
    </location>
</feature>
<dbReference type="AlphaFoldDB" id="A0A0C3QEF9"/>
<reference evidence="2 3" key="1">
    <citation type="submission" date="2014-04" db="EMBL/GenBank/DDBJ databases">
        <authorList>
            <consortium name="DOE Joint Genome Institute"/>
            <person name="Kuo A."/>
            <person name="Girlanda M."/>
            <person name="Perotto S."/>
            <person name="Kohler A."/>
            <person name="Nagy L.G."/>
            <person name="Floudas D."/>
            <person name="Copeland A."/>
            <person name="Barry K.W."/>
            <person name="Cichocki N."/>
            <person name="Veneault-Fourrey C."/>
            <person name="LaButti K."/>
            <person name="Lindquist E.A."/>
            <person name="Lipzen A."/>
            <person name="Lundell T."/>
            <person name="Morin E."/>
            <person name="Murat C."/>
            <person name="Sun H."/>
            <person name="Tunlid A."/>
            <person name="Henrissat B."/>
            <person name="Grigoriev I.V."/>
            <person name="Hibbett D.S."/>
            <person name="Martin F."/>
            <person name="Nordberg H.P."/>
            <person name="Cantor M.N."/>
            <person name="Hua S.X."/>
        </authorList>
    </citation>
    <scope>NUCLEOTIDE SEQUENCE [LARGE SCALE GENOMIC DNA]</scope>
    <source>
        <strain evidence="2 3">MUT 4182</strain>
    </source>
</reference>
<gene>
    <name evidence="2" type="ORF">M407DRAFT_26280</name>
</gene>
<feature type="non-terminal residue" evidence="2">
    <location>
        <position position="702"/>
    </location>
</feature>
<dbReference type="EMBL" id="KN823064">
    <property type="protein sequence ID" value="KIO24261.1"/>
    <property type="molecule type" value="Genomic_DNA"/>
</dbReference>
<feature type="region of interest" description="Disordered" evidence="1">
    <location>
        <begin position="610"/>
        <end position="670"/>
    </location>
</feature>
<proteinExistence type="predicted"/>
<dbReference type="Proteomes" id="UP000054248">
    <property type="component" value="Unassembled WGS sequence"/>
</dbReference>
<feature type="compositionally biased region" description="Low complexity" evidence="1">
    <location>
        <begin position="9"/>
        <end position="22"/>
    </location>
</feature>
<name>A0A0C3QEF9_9AGAM</name>
<feature type="region of interest" description="Disordered" evidence="1">
    <location>
        <begin position="281"/>
        <end position="309"/>
    </location>
</feature>
<feature type="compositionally biased region" description="Low complexity" evidence="1">
    <location>
        <begin position="489"/>
        <end position="498"/>
    </location>
</feature>
<dbReference type="OrthoDB" id="3265311at2759"/>
<feature type="region of interest" description="Disordered" evidence="1">
    <location>
        <begin position="161"/>
        <end position="182"/>
    </location>
</feature>
<feature type="region of interest" description="Disordered" evidence="1">
    <location>
        <begin position="398"/>
        <end position="428"/>
    </location>
</feature>
<dbReference type="HOGENOM" id="CLU_393613_0_0_1"/>
<feature type="region of interest" description="Disordered" evidence="1">
    <location>
        <begin position="452"/>
        <end position="498"/>
    </location>
</feature>
<feature type="compositionally biased region" description="Gly residues" evidence="1">
    <location>
        <begin position="403"/>
        <end position="422"/>
    </location>
</feature>
<organism evidence="2 3">
    <name type="scientific">Tulasnella calospora MUT 4182</name>
    <dbReference type="NCBI Taxonomy" id="1051891"/>
    <lineage>
        <taxon>Eukaryota</taxon>
        <taxon>Fungi</taxon>
        <taxon>Dikarya</taxon>
        <taxon>Basidiomycota</taxon>
        <taxon>Agaricomycotina</taxon>
        <taxon>Agaricomycetes</taxon>
        <taxon>Cantharellales</taxon>
        <taxon>Tulasnellaceae</taxon>
        <taxon>Tulasnella</taxon>
    </lineage>
</organism>
<sequence>MDRSFVAYPSQSQPPQQQQQQSRRPKNDSFRPALRFPTDPHKPSSLPQKIQHIVAPAPAAILLQSRRKPWEVDSTRLEDLVASTAHARKVIVILGVRILRLRPKPAANLSPQQPRPAPEALAESQSLSASRLNAVLDWADRVGSAWRANPVGQTMFATLQEGEGPSDGIGGSGSGKPWKWRSKTNLKGPTYTTVYDVSDGDGSLVPWAARFALNSRSNSSSVGSGASSNTSSIFIVDTPNSETARPSFSSSTGGGKFVRNAMSTSNLATSDRDRSFDQALSATRRPGTSHAGHRSVPPLSKSLTPPETQKRRFSLISFARGKMYPEISGSMSSKKAARPSFDALINFLPPSSATGVEGTLGRGAIATNHALAAHNKLLLKQTILVTTAVQRFLVPVTPRGSGRSPGEGRFGGVTRGRTSEGGLGDDRQAKKRWSVALIGSLFGVGDPVPSSKALGKRSVLPTPPGSRPSSSEESGGGHGKRPSLGRVGTSVSAVSASTQGPYPLPKLIHVLPYGPGHASTPAGPGTARLVRNLEAFLLSWSFGGPKFGEEADDSGAEGASSSAPGKRTVRPFLLDLAGMTDVLKAQLPEGEVEWPLADLILSGALDDEYPCTGGSPAETPSSIPTPDVVVTRASSDARSPTGSNFPHGRPASGSKPKYGNDGLTLDSTPGPMEESWAARRAWLSGVGDLAIYPMAEGLGLIA</sequence>
<accession>A0A0C3QEF9</accession>
<protein>
    <submittedName>
        <fullName evidence="2">Uncharacterized protein</fullName>
    </submittedName>
</protein>
<feature type="region of interest" description="Disordered" evidence="1">
    <location>
        <begin position="1"/>
        <end position="46"/>
    </location>
</feature>
<dbReference type="STRING" id="1051891.A0A0C3QEF9"/>
<feature type="compositionally biased region" description="Polar residues" evidence="1">
    <location>
        <begin position="632"/>
        <end position="644"/>
    </location>
</feature>
<keyword evidence="3" id="KW-1185">Reference proteome</keyword>
<reference evidence="3" key="2">
    <citation type="submission" date="2015-01" db="EMBL/GenBank/DDBJ databases">
        <title>Evolutionary Origins and Diversification of the Mycorrhizal Mutualists.</title>
        <authorList>
            <consortium name="DOE Joint Genome Institute"/>
            <consortium name="Mycorrhizal Genomics Consortium"/>
            <person name="Kohler A."/>
            <person name="Kuo A."/>
            <person name="Nagy L.G."/>
            <person name="Floudas D."/>
            <person name="Copeland A."/>
            <person name="Barry K.W."/>
            <person name="Cichocki N."/>
            <person name="Veneault-Fourrey C."/>
            <person name="LaButti K."/>
            <person name="Lindquist E.A."/>
            <person name="Lipzen A."/>
            <person name="Lundell T."/>
            <person name="Morin E."/>
            <person name="Murat C."/>
            <person name="Riley R."/>
            <person name="Ohm R."/>
            <person name="Sun H."/>
            <person name="Tunlid A."/>
            <person name="Henrissat B."/>
            <person name="Grigoriev I.V."/>
            <person name="Hibbett D.S."/>
            <person name="Martin F."/>
        </authorList>
    </citation>
    <scope>NUCLEOTIDE SEQUENCE [LARGE SCALE GENOMIC DNA]</scope>
    <source>
        <strain evidence="3">MUT 4182</strain>
    </source>
</reference>
<evidence type="ECO:0000256" key="1">
    <source>
        <dbReference type="SAM" id="MobiDB-lite"/>
    </source>
</evidence>
<evidence type="ECO:0000313" key="2">
    <source>
        <dbReference type="EMBL" id="KIO24261.1"/>
    </source>
</evidence>
<evidence type="ECO:0000313" key="3">
    <source>
        <dbReference type="Proteomes" id="UP000054248"/>
    </source>
</evidence>